<dbReference type="SUPFAM" id="SSF55781">
    <property type="entry name" value="GAF domain-like"/>
    <property type="match status" value="1"/>
</dbReference>
<feature type="transmembrane region" description="Helical" evidence="2">
    <location>
        <begin position="148"/>
        <end position="167"/>
    </location>
</feature>
<keyword evidence="5" id="KW-1185">Reference proteome</keyword>
<proteinExistence type="inferred from homology"/>
<evidence type="ECO:0000256" key="1">
    <source>
        <dbReference type="ARBA" id="ARBA00007362"/>
    </source>
</evidence>
<evidence type="ECO:0000313" key="5">
    <source>
        <dbReference type="Proteomes" id="UP000639051"/>
    </source>
</evidence>
<feature type="transmembrane region" description="Helical" evidence="2">
    <location>
        <begin position="97"/>
        <end position="115"/>
    </location>
</feature>
<feature type="transmembrane region" description="Helical" evidence="2">
    <location>
        <begin position="68"/>
        <end position="85"/>
    </location>
</feature>
<feature type="transmembrane region" description="Helical" evidence="2">
    <location>
        <begin position="122"/>
        <end position="142"/>
    </location>
</feature>
<feature type="transmembrane region" description="Helical" evidence="2">
    <location>
        <begin position="29"/>
        <end position="48"/>
    </location>
</feature>
<feature type="transmembrane region" description="Helical" evidence="2">
    <location>
        <begin position="179"/>
        <end position="197"/>
    </location>
</feature>
<feature type="domain" description="EamA" evidence="3">
    <location>
        <begin position="150"/>
        <end position="281"/>
    </location>
</feature>
<dbReference type="Pfam" id="PF00892">
    <property type="entry name" value="EamA"/>
    <property type="match status" value="2"/>
</dbReference>
<evidence type="ECO:0000256" key="2">
    <source>
        <dbReference type="SAM" id="Phobius"/>
    </source>
</evidence>
<dbReference type="SUPFAM" id="SSF103481">
    <property type="entry name" value="Multidrug resistance efflux transporter EmrE"/>
    <property type="match status" value="2"/>
</dbReference>
<dbReference type="InterPro" id="IPR037185">
    <property type="entry name" value="EmrE-like"/>
</dbReference>
<dbReference type="InterPro" id="IPR052756">
    <property type="entry name" value="Alkyne_AA_exporter"/>
</dbReference>
<comment type="similarity">
    <text evidence="1">Belongs to the EamA transporter family.</text>
</comment>
<dbReference type="EMBL" id="JAERRC010000040">
    <property type="protein sequence ID" value="MBL0706954.1"/>
    <property type="molecule type" value="Genomic_DNA"/>
</dbReference>
<feature type="transmembrane region" description="Helical" evidence="2">
    <location>
        <begin position="239"/>
        <end position="258"/>
    </location>
</feature>
<keyword evidence="2" id="KW-0472">Membrane</keyword>
<reference evidence="4 5" key="1">
    <citation type="submission" date="2021-01" db="EMBL/GenBank/DDBJ databases">
        <title>Genome public.</title>
        <authorList>
            <person name="Liu C."/>
            <person name="Sun Q."/>
        </authorList>
    </citation>
    <scope>NUCLEOTIDE SEQUENCE [LARGE SCALE GENOMIC DNA]</scope>
    <source>
        <strain evidence="4 5">JC656</strain>
    </source>
</reference>
<feature type="domain" description="EamA" evidence="3">
    <location>
        <begin position="7"/>
        <end position="136"/>
    </location>
</feature>
<keyword evidence="2" id="KW-1133">Transmembrane helix</keyword>
<dbReference type="Gene3D" id="1.10.3730.20">
    <property type="match status" value="1"/>
</dbReference>
<accession>A0ABS1K5K3</accession>
<protein>
    <submittedName>
        <fullName evidence="4">DMT family transporter</fullName>
    </submittedName>
</protein>
<organism evidence="4 5">
    <name type="scientific">Sinomonas cellulolyticus</name>
    <dbReference type="NCBI Taxonomy" id="2801916"/>
    <lineage>
        <taxon>Bacteria</taxon>
        <taxon>Bacillati</taxon>
        <taxon>Actinomycetota</taxon>
        <taxon>Actinomycetes</taxon>
        <taxon>Micrococcales</taxon>
        <taxon>Micrococcaceae</taxon>
        <taxon>Sinomonas</taxon>
    </lineage>
</organism>
<feature type="transmembrane region" description="Helical" evidence="2">
    <location>
        <begin position="209"/>
        <end position="227"/>
    </location>
</feature>
<sequence>MRRPDVLMVLTSAPTYVATSEVLRRVGPFDLTPLRFLVAAAVLGAYLAWRRRGRWSISGASARDRWTVVAISLIGYGGYGTLLNLGQTTVPAGTASLLLNMSPVFAAALGALLLGERVSRRAVAGMALAVAGTTAVALMGSGAVGFDWNALTILAAALILSLFLIVQQPLLRRIDPIELVFWGCLIGGLATLPLAPFHLDPGQWQAGTWVALAALILSGTVLAYSFWNIALAATSVSEGGALLFAVPVFSLTFGWALLGQVPTIGAVIGGVVALAGVVIVTKAHRQQRGAGAGMPRLMAAPPVAEDVVPVELSGEDLLAITTAADAAAARVGARLVTVSLWRPESQDLVRVYTSLPELYRLGGISAHLGPEWAEQCIVRQESYLADSPADLTTDAFEHHDMLASLDLGAAINAVVSQGGKFVGCINLLDRAGSYTAADLNAVEEAAAPLGPLLDRIQRAESWNRGPAPETGAA</sequence>
<dbReference type="Proteomes" id="UP000639051">
    <property type="component" value="Unassembled WGS sequence"/>
</dbReference>
<gene>
    <name evidence="4" type="ORF">JJE72_15770</name>
</gene>
<dbReference type="RefSeq" id="WP_189695203.1">
    <property type="nucleotide sequence ID" value="NZ_BNCM01000019.1"/>
</dbReference>
<feature type="transmembrane region" description="Helical" evidence="2">
    <location>
        <begin position="264"/>
        <end position="281"/>
    </location>
</feature>
<dbReference type="PANTHER" id="PTHR12715">
    <property type="entry name" value="TRANSPORTER, DRUG/METABOLITE EXPORTER FAMILY"/>
    <property type="match status" value="1"/>
</dbReference>
<keyword evidence="2" id="KW-0812">Transmembrane</keyword>
<evidence type="ECO:0000259" key="3">
    <source>
        <dbReference type="Pfam" id="PF00892"/>
    </source>
</evidence>
<comment type="caution">
    <text evidence="4">The sequence shown here is derived from an EMBL/GenBank/DDBJ whole genome shotgun (WGS) entry which is preliminary data.</text>
</comment>
<evidence type="ECO:0000313" key="4">
    <source>
        <dbReference type="EMBL" id="MBL0706954.1"/>
    </source>
</evidence>
<dbReference type="PANTHER" id="PTHR12715:SF4">
    <property type="entry name" value="EAMA DOMAIN-CONTAINING PROTEIN"/>
    <property type="match status" value="1"/>
</dbReference>
<name>A0ABS1K5K3_9MICC</name>
<dbReference type="InterPro" id="IPR000620">
    <property type="entry name" value="EamA_dom"/>
</dbReference>